<dbReference type="EMBL" id="JAGEUA010000003">
    <property type="protein sequence ID" value="KAL0992922.1"/>
    <property type="molecule type" value="Genomic_DNA"/>
</dbReference>
<gene>
    <name evidence="2" type="ORF">UPYG_G00100980</name>
</gene>
<evidence type="ECO:0000313" key="2">
    <source>
        <dbReference type="EMBL" id="KAL0992922.1"/>
    </source>
</evidence>
<evidence type="ECO:0000313" key="3">
    <source>
        <dbReference type="Proteomes" id="UP001557470"/>
    </source>
</evidence>
<dbReference type="Proteomes" id="UP001557470">
    <property type="component" value="Unassembled WGS sequence"/>
</dbReference>
<sequence>MIRLPTHLTLLGWCRMSAMHWEARRRQDMVDRRMARARQQKANDSPEPSAKPQRVSDESTQQPVLDKCPNCCKNQLMNPTQYNAKVDNRYSSTQYSQQW</sequence>
<proteinExistence type="predicted"/>
<dbReference type="AlphaFoldDB" id="A0ABD0XQF3"/>
<protein>
    <submittedName>
        <fullName evidence="2">Uncharacterized protein</fullName>
    </submittedName>
</protein>
<keyword evidence="3" id="KW-1185">Reference proteome</keyword>
<organism evidence="2 3">
    <name type="scientific">Umbra pygmaea</name>
    <name type="common">Eastern mudminnow</name>
    <dbReference type="NCBI Taxonomy" id="75934"/>
    <lineage>
        <taxon>Eukaryota</taxon>
        <taxon>Metazoa</taxon>
        <taxon>Chordata</taxon>
        <taxon>Craniata</taxon>
        <taxon>Vertebrata</taxon>
        <taxon>Euteleostomi</taxon>
        <taxon>Actinopterygii</taxon>
        <taxon>Neopterygii</taxon>
        <taxon>Teleostei</taxon>
        <taxon>Protacanthopterygii</taxon>
        <taxon>Esociformes</taxon>
        <taxon>Umbridae</taxon>
        <taxon>Umbra</taxon>
    </lineage>
</organism>
<comment type="caution">
    <text evidence="2">The sequence shown here is derived from an EMBL/GenBank/DDBJ whole genome shotgun (WGS) entry which is preliminary data.</text>
</comment>
<name>A0ABD0XQF3_UMBPY</name>
<feature type="region of interest" description="Disordered" evidence="1">
    <location>
        <begin position="27"/>
        <end position="64"/>
    </location>
</feature>
<reference evidence="2 3" key="1">
    <citation type="submission" date="2024-06" db="EMBL/GenBank/DDBJ databases">
        <authorList>
            <person name="Pan Q."/>
            <person name="Wen M."/>
            <person name="Jouanno E."/>
            <person name="Zahm M."/>
            <person name="Klopp C."/>
            <person name="Cabau C."/>
            <person name="Louis A."/>
            <person name="Berthelot C."/>
            <person name="Parey E."/>
            <person name="Roest Crollius H."/>
            <person name="Montfort J."/>
            <person name="Robinson-Rechavi M."/>
            <person name="Bouchez O."/>
            <person name="Lampietro C."/>
            <person name="Lopez Roques C."/>
            <person name="Donnadieu C."/>
            <person name="Postlethwait J."/>
            <person name="Bobe J."/>
            <person name="Verreycken H."/>
            <person name="Guiguen Y."/>
        </authorList>
    </citation>
    <scope>NUCLEOTIDE SEQUENCE [LARGE SCALE GENOMIC DNA]</scope>
    <source>
        <strain evidence="2">Up_M1</strain>
        <tissue evidence="2">Testis</tissue>
    </source>
</reference>
<accession>A0ABD0XQF3</accession>
<evidence type="ECO:0000256" key="1">
    <source>
        <dbReference type="SAM" id="MobiDB-lite"/>
    </source>
</evidence>